<organism evidence="2 3">
    <name type="scientific">Mesomycoplasma hyorhinis SK76</name>
    <dbReference type="NCBI Taxonomy" id="1118964"/>
    <lineage>
        <taxon>Bacteria</taxon>
        <taxon>Bacillati</taxon>
        <taxon>Mycoplasmatota</taxon>
        <taxon>Mycoplasmoidales</taxon>
        <taxon>Metamycoplasmataceae</taxon>
        <taxon>Mesomycoplasma</taxon>
    </lineage>
</organism>
<dbReference type="KEGG" id="mhs:MOS_201"/>
<dbReference type="EMBL" id="CP003914">
    <property type="protein sequence ID" value="AFX74130.1"/>
    <property type="molecule type" value="Genomic_DNA"/>
</dbReference>
<dbReference type="Pfam" id="PF04851">
    <property type="entry name" value="ResIII"/>
    <property type="match status" value="1"/>
</dbReference>
<gene>
    <name evidence="2" type="ORF">MOS_201</name>
</gene>
<protein>
    <recommendedName>
        <fullName evidence="1">Helicase ATP-binding domain-containing protein</fullName>
    </recommendedName>
</protein>
<proteinExistence type="predicted"/>
<reference evidence="2 3" key="1">
    <citation type="journal article" date="2013" name="Genome Announc.">
        <title>Complete Genome Sequence of Mycoplasma hyorhinis Strain SK76.</title>
        <authorList>
            <person name="Goodison S."/>
            <person name="Urquidi V."/>
            <person name="Kumar D."/>
            <person name="Reyes L."/>
            <person name="Rosser C.J."/>
        </authorList>
    </citation>
    <scope>NUCLEOTIDE SEQUENCE [LARGE SCALE GENOMIC DNA]</scope>
    <source>
        <strain evidence="2 3">SK76</strain>
    </source>
</reference>
<dbReference type="PANTHER" id="PTHR47396:SF1">
    <property type="entry name" value="ATP-DEPENDENT HELICASE IRC3-RELATED"/>
    <property type="match status" value="1"/>
</dbReference>
<dbReference type="InterPro" id="IPR027417">
    <property type="entry name" value="P-loop_NTPase"/>
</dbReference>
<evidence type="ECO:0000313" key="2">
    <source>
        <dbReference type="EMBL" id="AFX74130.1"/>
    </source>
</evidence>
<dbReference type="Gene3D" id="3.40.50.300">
    <property type="entry name" value="P-loop containing nucleotide triphosphate hydrolases"/>
    <property type="match status" value="1"/>
</dbReference>
<dbReference type="GO" id="GO:0005524">
    <property type="term" value="F:ATP binding"/>
    <property type="evidence" value="ECO:0007669"/>
    <property type="project" value="InterPro"/>
</dbReference>
<accession>A0AAI8AMG3</accession>
<dbReference type="GO" id="GO:0005829">
    <property type="term" value="C:cytosol"/>
    <property type="evidence" value="ECO:0007669"/>
    <property type="project" value="TreeGrafter"/>
</dbReference>
<feature type="domain" description="Helicase ATP-binding" evidence="1">
    <location>
        <begin position="21"/>
        <end position="218"/>
    </location>
</feature>
<dbReference type="GO" id="GO:0016787">
    <property type="term" value="F:hydrolase activity"/>
    <property type="evidence" value="ECO:0007669"/>
    <property type="project" value="InterPro"/>
</dbReference>
<dbReference type="PROSITE" id="PS51192">
    <property type="entry name" value="HELICASE_ATP_BIND_1"/>
    <property type="match status" value="1"/>
</dbReference>
<dbReference type="InterPro" id="IPR050742">
    <property type="entry name" value="Helicase_Restrict-Modif_Enz"/>
</dbReference>
<dbReference type="PANTHER" id="PTHR47396">
    <property type="entry name" value="TYPE I RESTRICTION ENZYME ECOKI R PROTEIN"/>
    <property type="match status" value="1"/>
</dbReference>
<sequence length="813" mass="95450">MELSEKQAKAVDLLVAKWENAFDSQQKASITFKAPTGSGKTFIIANFIDRIMEEFDKNSGKKLVFIYNTISNAELPKQTLDKFEQYKFYLNSMKNATIKYKESPSKQKEAKGDQEYNILAKEADVFIFGTSSFGKSTIFVKERKLDAFIDELRSDYYVIYIRDEAHIGTSKISEKADAKSFDKKIKELDNVFELMMTATPKENDDIVEITNKDLDEDNWKLLKANKKINLNIPHESTDEIDNSFLLEQACITFSNIKKQYKQIGDDENLKNLWKVNPAMLIQVKDKMLEKEAEFNKEIKQIIKILEKYNLSYAKYFSEEKTKTVAGNTSKTDLNSLSKKDSDVDVIIFKVGPATGWDIPRACMLVQLRNVSSETLDKQTLGRIKRFPIPIKIDNEDHRKELNNSIANEFFVYSNNKKFDQNLRERIYYLKEQYKNKKFVVGEIDKSSIEKINETYKEKVYELVSKEFEQICEKFKKFRKKNQDFLKITRKSNINEGRFIEKTIFDQIELEIFNESLIKKYSTLITNDMWENIESIYNQKINENIRISIQYYKHYILTDLLEDIKVLNVENWENTNPTLNIKQIIAPPEEYIENYEIIDINDSKNSSKDYIDITSVIEKYAYSNNKKLGKKEIKVSVDSKPEKKFVSFFTNWLEEKEQDADDNLEINIWFRNFKNNSKSIFWDYFEQTRVKKSYPDFIVCINQHQINIEIKGKGNNDISPEKTKDLIQMTQKYVKKANENSLNNKQKNNLNFTSLICWPKNEKTDYFLCKGASTLEKINHLFKPQSVLVTERKDAQEYKIKEVGLEVIFRGLAN</sequence>
<dbReference type="SUPFAM" id="SSF52540">
    <property type="entry name" value="P-loop containing nucleoside triphosphate hydrolases"/>
    <property type="match status" value="2"/>
</dbReference>
<dbReference type="RefSeq" id="WP_015084065.1">
    <property type="nucleotide sequence ID" value="NC_019552.1"/>
</dbReference>
<name>A0AAI8AMG3_MESHY</name>
<evidence type="ECO:0000259" key="1">
    <source>
        <dbReference type="PROSITE" id="PS51192"/>
    </source>
</evidence>
<dbReference type="Proteomes" id="UP000009399">
    <property type="component" value="Chromosome"/>
</dbReference>
<dbReference type="REBASE" id="56547">
    <property type="entry name" value="Mhy76ORF202P"/>
</dbReference>
<dbReference type="GO" id="GO:0003677">
    <property type="term" value="F:DNA binding"/>
    <property type="evidence" value="ECO:0007669"/>
    <property type="project" value="InterPro"/>
</dbReference>
<evidence type="ECO:0000313" key="3">
    <source>
        <dbReference type="Proteomes" id="UP000009399"/>
    </source>
</evidence>
<dbReference type="AlphaFoldDB" id="A0AAI8AMG3"/>
<dbReference type="InterPro" id="IPR006935">
    <property type="entry name" value="Helicase/UvrB_N"/>
</dbReference>
<dbReference type="InterPro" id="IPR014001">
    <property type="entry name" value="Helicase_ATP-bd"/>
</dbReference>